<evidence type="ECO:0000313" key="3">
    <source>
        <dbReference type="Proteomes" id="UP000044625"/>
    </source>
</evidence>
<dbReference type="AlphaFoldDB" id="A0A0T9QCL9"/>
<sequence length="825" mass="92319">MPQIEIQRVPGSPKERVTVDSGTDFFEWFDAQDFHSDVDIVINGRKLSEDDELSFPLLESHRIQIFDQPKGFIGDILKPVFKLVTKVFSWLGMGNGGASFSVAESNTKDSPNNKLTGQTNVARTYQARPDVYGQVRSYPDLIQESMFEFIDNIKYVTEWMNFGLGSYTVTSVRYSESNLTALAGASYQIFPPGTVIPVINEGFEFDDVDGQEIPGPNESESFPAYTATSTNVIDGVYAGGQISVRIKKQAEFDYFYDITKPRAVTFVINVTYGTASGNVTRDVEITADLFQATLTDDGAIISPQYFYTFYFKNLTGADANTTPTTATVNSTKLIINDNQPLAMGPYFAPIPGNQLWVHFQAQQANDATATYTVVYWKVDDDNAQIAPSQTYSGSISNNSGGQDFRFQTIKLIPSAGYGRYAVQVTRTNNSSDSNSLQLAEIHSVRVRNNEVHANDTLVRVIVRATEQATGARQRKYNALINRHTITYNLSTRLVDYTLRPSRSFADAVAHTWLVIGRQATSTIDLYELYSIAASLPDSRLGYFDYTFDDEDISLGDRVQTICDAARVIAFIDDGVLSFVRDQKVDFPMASFNRSNMHTDEYSITYDMTMPGGNDGVELEYVSPTTNKKTFIRYRITDTGIVEQAAESPVKIKLLGCRNEYQARDRALLEVNRLIHSRIRMGCKVFADGEYTYVGMMIQAADSYDDNQQAGYIVQRSGDLFNTNENIKFEGDMYVVITDDAGYASNRYRAYPRNDTTMGFTSSIPDIPLNIWDGENKQSSSRYIIATLTELDSTLWTVTEKKPNSDGTTSLTLAEYSDKTYEYVIT</sequence>
<protein>
    <recommendedName>
        <fullName evidence="5">Phage tail protein</fullName>
    </recommendedName>
</protein>
<evidence type="ECO:0000313" key="2">
    <source>
        <dbReference type="EMBL" id="CRY68796.1"/>
    </source>
</evidence>
<dbReference type="STRING" id="1288385.ERS137968_03924"/>
<dbReference type="EMBL" id="CQAZ01000026">
    <property type="protein sequence ID" value="CNI05732.1"/>
    <property type="molecule type" value="Genomic_DNA"/>
</dbReference>
<evidence type="ECO:0000313" key="1">
    <source>
        <dbReference type="EMBL" id="CNI05732.1"/>
    </source>
</evidence>
<dbReference type="OrthoDB" id="6607538at2"/>
<accession>A0A0T9QCL9</accession>
<proteinExistence type="predicted"/>
<reference evidence="2 3" key="1">
    <citation type="submission" date="2015-03" db="EMBL/GenBank/DDBJ databases">
        <authorList>
            <consortium name="Pathogen Informatics"/>
            <person name="Murphy D."/>
        </authorList>
    </citation>
    <scope>NUCLEOTIDE SEQUENCE [LARGE SCALE GENOMIC DNA]</scope>
    <source>
        <strain evidence="2">Type strain: CIP110230</strain>
        <strain evidence="3">type strain: CIP110230</strain>
    </source>
</reference>
<gene>
    <name evidence="1" type="ORF">ERS008529_02937</name>
    <name evidence="2" type="ORF">ERS137968_03924</name>
</gene>
<reference evidence="4" key="2">
    <citation type="submission" date="2015-03" db="EMBL/GenBank/DDBJ databases">
        <authorList>
            <consortium name="Pathogen Informatics"/>
        </authorList>
    </citation>
    <scope>NUCLEOTIDE SEQUENCE [LARGE SCALE GENOMIC DNA]</scope>
    <source>
        <strain evidence="4">A125KOH2</strain>
    </source>
</reference>
<dbReference type="Proteomes" id="UP000044625">
    <property type="component" value="Unassembled WGS sequence"/>
</dbReference>
<reference evidence="1" key="3">
    <citation type="submission" date="2015-03" db="EMBL/GenBank/DDBJ databases">
        <authorList>
            <person name="Murphy D."/>
        </authorList>
    </citation>
    <scope>NUCLEOTIDE SEQUENCE [LARGE SCALE GENOMIC DNA]</scope>
    <source>
        <strain evidence="1">A125KOH2</strain>
    </source>
</reference>
<name>A0A0T9QCL9_9GAMM</name>
<dbReference type="EMBL" id="CWJL01000026">
    <property type="protein sequence ID" value="CRY68796.1"/>
    <property type="molecule type" value="Genomic_DNA"/>
</dbReference>
<dbReference type="NCBIfam" id="NF040662">
    <property type="entry name" value="attach_TipJ_rel"/>
    <property type="match status" value="1"/>
</dbReference>
<dbReference type="Proteomes" id="UP000045840">
    <property type="component" value="Unassembled WGS sequence"/>
</dbReference>
<keyword evidence="3" id="KW-1185">Reference proteome</keyword>
<organism evidence="1 4">
    <name type="scientific">Yersinia pekkanenii</name>
    <dbReference type="NCBI Taxonomy" id="1288385"/>
    <lineage>
        <taxon>Bacteria</taxon>
        <taxon>Pseudomonadati</taxon>
        <taxon>Pseudomonadota</taxon>
        <taxon>Gammaproteobacteria</taxon>
        <taxon>Enterobacterales</taxon>
        <taxon>Yersiniaceae</taxon>
        <taxon>Yersinia</taxon>
    </lineage>
</organism>
<dbReference type="RefSeq" id="WP_049613894.1">
    <property type="nucleotide sequence ID" value="NZ_CAWMMU010000026.1"/>
</dbReference>
<evidence type="ECO:0008006" key="5">
    <source>
        <dbReference type="Google" id="ProtNLM"/>
    </source>
</evidence>
<evidence type="ECO:0000313" key="4">
    <source>
        <dbReference type="Proteomes" id="UP000045840"/>
    </source>
</evidence>